<reference evidence="2 3" key="1">
    <citation type="journal article" date="2011" name="Stand. Genomic Sci.">
        <title>Complete genome sequence of Rhodospirillum rubrum type strain (S1).</title>
        <authorList>
            <person name="Munk A.C."/>
            <person name="Copeland A."/>
            <person name="Lucas S."/>
            <person name="Lapidus A."/>
            <person name="Del Rio T.G."/>
            <person name="Barry K."/>
            <person name="Detter J.C."/>
            <person name="Hammon N."/>
            <person name="Israni S."/>
            <person name="Pitluck S."/>
            <person name="Brettin T."/>
            <person name="Bruce D."/>
            <person name="Han C."/>
            <person name="Tapia R."/>
            <person name="Gilna P."/>
            <person name="Schmutz J."/>
            <person name="Larimer F."/>
            <person name="Land M."/>
            <person name="Kyrpides N.C."/>
            <person name="Mavromatis K."/>
            <person name="Richardson P."/>
            <person name="Rohde M."/>
            <person name="Goker M."/>
            <person name="Klenk H.P."/>
            <person name="Zhang Y."/>
            <person name="Roberts G.P."/>
            <person name="Reslewic S."/>
            <person name="Schwartz D.C."/>
        </authorList>
    </citation>
    <scope>NUCLEOTIDE SEQUENCE [LARGE SCALE GENOMIC DNA]</scope>
    <source>
        <strain evidence="3">ATCC 11170 / ATH 1.1.1 / DSM 467 / LMG 4362 / NCIMB 8255 / S1</strain>
    </source>
</reference>
<protein>
    <submittedName>
        <fullName evidence="2">Xylose isomerase-like TIM barrel</fullName>
    </submittedName>
</protein>
<evidence type="ECO:0000313" key="2">
    <source>
        <dbReference type="EMBL" id="ABC21245.1"/>
    </source>
</evidence>
<evidence type="ECO:0000259" key="1">
    <source>
        <dbReference type="Pfam" id="PF01261"/>
    </source>
</evidence>
<dbReference type="GO" id="GO:0016853">
    <property type="term" value="F:isomerase activity"/>
    <property type="evidence" value="ECO:0007669"/>
    <property type="project" value="UniProtKB-KW"/>
</dbReference>
<accession>Q2RXA0</accession>
<keyword evidence="3" id="KW-1185">Reference proteome</keyword>
<proteinExistence type="predicted"/>
<dbReference type="STRING" id="269796.Rru_A0440"/>
<dbReference type="HOGENOM" id="CLU_050006_0_0_5"/>
<dbReference type="RefSeq" id="WP_011388199.1">
    <property type="nucleotide sequence ID" value="NC_007643.1"/>
</dbReference>
<dbReference type="Gene3D" id="3.20.20.150">
    <property type="entry name" value="Divalent-metal-dependent TIM barrel enzymes"/>
    <property type="match status" value="1"/>
</dbReference>
<dbReference type="Pfam" id="PF01261">
    <property type="entry name" value="AP_endonuc_2"/>
    <property type="match status" value="1"/>
</dbReference>
<dbReference type="eggNOG" id="COG1082">
    <property type="taxonomic scope" value="Bacteria"/>
</dbReference>
<gene>
    <name evidence="2" type="ordered locus">Rru_A0440</name>
</gene>
<dbReference type="PhylomeDB" id="Q2RXA0"/>
<name>Q2RXA0_RHORT</name>
<dbReference type="EnsemblBacteria" id="ABC21245">
    <property type="protein sequence ID" value="ABC21245"/>
    <property type="gene ID" value="Rru_A0440"/>
</dbReference>
<dbReference type="KEGG" id="rru:Rru_A0440"/>
<dbReference type="InterPro" id="IPR050312">
    <property type="entry name" value="IolE/XylAMocC-like"/>
</dbReference>
<dbReference type="AlphaFoldDB" id="Q2RXA0"/>
<dbReference type="PANTHER" id="PTHR12110">
    <property type="entry name" value="HYDROXYPYRUVATE ISOMERASE"/>
    <property type="match status" value="1"/>
</dbReference>
<dbReference type="InterPro" id="IPR036237">
    <property type="entry name" value="Xyl_isomerase-like_sf"/>
</dbReference>
<evidence type="ECO:0000313" key="3">
    <source>
        <dbReference type="Proteomes" id="UP000001929"/>
    </source>
</evidence>
<dbReference type="EMBL" id="CP000230">
    <property type="protein sequence ID" value="ABC21245.1"/>
    <property type="molecule type" value="Genomic_DNA"/>
</dbReference>
<dbReference type="Proteomes" id="UP000001929">
    <property type="component" value="Chromosome"/>
</dbReference>
<sequence>MPHSVAPVVSQPAALSPTPPKATIGFTLAEGDLDRLDRQLGRIATLGADGVELNLTALGCLVGGRIIGPRLDAIRRLVARRQLAVTVHGVLSMSFMDTDHASAHHAVAKASVDVATALGARTLVVHTAWIETARFAARRDDLMALEQEGLRRMAEAAEAHGLIVALENMPPTLESLSGGMTNHGLDPLSIAAQVRAVDHPALRATIDFSHAHIAARHFGWDLTDRLAALAPLTAHLHLHDSLGRVQTMSGLFPGEARVFGEGDLHLPLGWGDAPFETVLPRLPLAGAITVALEIGLEKHDDATAADSLLRARAYCASAARAVN</sequence>
<dbReference type="SUPFAM" id="SSF51658">
    <property type="entry name" value="Xylose isomerase-like"/>
    <property type="match status" value="1"/>
</dbReference>
<keyword evidence="2" id="KW-0413">Isomerase</keyword>
<dbReference type="InterPro" id="IPR013022">
    <property type="entry name" value="Xyl_isomerase-like_TIM-brl"/>
</dbReference>
<dbReference type="PATRIC" id="fig|269796.9.peg.497"/>
<feature type="domain" description="Xylose isomerase-like TIM barrel" evidence="1">
    <location>
        <begin position="42"/>
        <end position="286"/>
    </location>
</feature>
<organism evidence="2 3">
    <name type="scientific">Rhodospirillum rubrum (strain ATCC 11170 / ATH 1.1.1 / DSM 467 / LMG 4362 / NCIMB 8255 / S1)</name>
    <dbReference type="NCBI Taxonomy" id="269796"/>
    <lineage>
        <taxon>Bacteria</taxon>
        <taxon>Pseudomonadati</taxon>
        <taxon>Pseudomonadota</taxon>
        <taxon>Alphaproteobacteria</taxon>
        <taxon>Rhodospirillales</taxon>
        <taxon>Rhodospirillaceae</taxon>
        <taxon>Rhodospirillum</taxon>
    </lineage>
</organism>